<dbReference type="SMART" id="SM00320">
    <property type="entry name" value="WD40"/>
    <property type="match status" value="5"/>
</dbReference>
<evidence type="ECO:0000256" key="7">
    <source>
        <dbReference type="ARBA" id="ARBA00022794"/>
    </source>
</evidence>
<dbReference type="SUPFAM" id="SSF50978">
    <property type="entry name" value="WD40 repeat-like"/>
    <property type="match status" value="1"/>
</dbReference>
<feature type="coiled-coil region" evidence="12">
    <location>
        <begin position="717"/>
        <end position="789"/>
    </location>
</feature>
<protein>
    <recommendedName>
        <fullName evidence="3">TBC1 domain family member 31</fullName>
    </recommendedName>
</protein>
<dbReference type="InterPro" id="IPR015943">
    <property type="entry name" value="WD40/YVTN_repeat-like_dom_sf"/>
</dbReference>
<dbReference type="PROSITE" id="PS50086">
    <property type="entry name" value="TBC_RABGAP"/>
    <property type="match status" value="1"/>
</dbReference>
<keyword evidence="10" id="KW-0966">Cell projection</keyword>
<evidence type="ECO:0000256" key="3">
    <source>
        <dbReference type="ARBA" id="ARBA00014199"/>
    </source>
</evidence>
<evidence type="ECO:0000256" key="2">
    <source>
        <dbReference type="ARBA" id="ARBA00004607"/>
    </source>
</evidence>
<keyword evidence="9" id="KW-0206">Cytoskeleton</keyword>
<dbReference type="PANTHER" id="PTHR19853:SF1">
    <property type="entry name" value="TBC1 DOMAIN FAMILY MEMBER 31"/>
    <property type="match status" value="1"/>
</dbReference>
<evidence type="ECO:0000256" key="1">
    <source>
        <dbReference type="ARBA" id="ARBA00004120"/>
    </source>
</evidence>
<evidence type="ECO:0000256" key="10">
    <source>
        <dbReference type="ARBA" id="ARBA00023273"/>
    </source>
</evidence>
<dbReference type="InterPro" id="IPR051570">
    <property type="entry name" value="TBC1_cilium_biogenesis"/>
</dbReference>
<accession>A0A8D9E051</accession>
<dbReference type="InterPro" id="IPR000195">
    <property type="entry name" value="Rab-GAP-TBC_dom"/>
</dbReference>
<evidence type="ECO:0000256" key="8">
    <source>
        <dbReference type="ARBA" id="ARBA00023054"/>
    </source>
</evidence>
<dbReference type="GO" id="GO:0060271">
    <property type="term" value="P:cilium assembly"/>
    <property type="evidence" value="ECO:0007669"/>
    <property type="project" value="TreeGrafter"/>
</dbReference>
<dbReference type="EMBL" id="HBUF01396377">
    <property type="protein sequence ID" value="CAG6735641.1"/>
    <property type="molecule type" value="Transcribed_RNA"/>
</dbReference>
<proteinExistence type="predicted"/>
<dbReference type="Gene3D" id="2.130.10.10">
    <property type="entry name" value="YVTN repeat-like/Quinoprotein amine dehydrogenase"/>
    <property type="match status" value="2"/>
</dbReference>
<dbReference type="GO" id="GO:0034451">
    <property type="term" value="C:centriolar satellite"/>
    <property type="evidence" value="ECO:0007669"/>
    <property type="project" value="UniProtKB-SubCell"/>
</dbReference>
<keyword evidence="8 12" id="KW-0175">Coiled coil</keyword>
<comment type="function">
    <text evidence="11">Molecular adapter which is involved in cilium biogenesis. Part of a functional complex including OFD1 a centriolar protein involved in cilium assembly. Could regulate the cAMP-dependent phosphorylation of OFD1, and its subsequent ubiquitination by PJA2 which ultimately leads to its proteasomal degradation.</text>
</comment>
<evidence type="ECO:0000313" key="14">
    <source>
        <dbReference type="EMBL" id="CAG6735641.1"/>
    </source>
</evidence>
<evidence type="ECO:0000256" key="12">
    <source>
        <dbReference type="SAM" id="Coils"/>
    </source>
</evidence>
<name>A0A8D9E051_9HEMI</name>
<dbReference type="SUPFAM" id="SSF47923">
    <property type="entry name" value="Ypt/Rab-GAP domain of gyp1p"/>
    <property type="match status" value="1"/>
</dbReference>
<organism evidence="14">
    <name type="scientific">Cacopsylla melanoneura</name>
    <dbReference type="NCBI Taxonomy" id="428564"/>
    <lineage>
        <taxon>Eukaryota</taxon>
        <taxon>Metazoa</taxon>
        <taxon>Ecdysozoa</taxon>
        <taxon>Arthropoda</taxon>
        <taxon>Hexapoda</taxon>
        <taxon>Insecta</taxon>
        <taxon>Pterygota</taxon>
        <taxon>Neoptera</taxon>
        <taxon>Paraneoptera</taxon>
        <taxon>Hemiptera</taxon>
        <taxon>Sternorrhyncha</taxon>
        <taxon>Psylloidea</taxon>
        <taxon>Psyllidae</taxon>
        <taxon>Psyllinae</taxon>
        <taxon>Cacopsylla</taxon>
    </lineage>
</organism>
<dbReference type="InterPro" id="IPR001680">
    <property type="entry name" value="WD40_rpt"/>
</dbReference>
<evidence type="ECO:0000259" key="13">
    <source>
        <dbReference type="PROSITE" id="PS50086"/>
    </source>
</evidence>
<sequence length="986" mass="114665">MFAREQGRMFLSIIIGNTSPTKKESFTTTSVRSNGCILEISSQYPKGKARQNSRFTSISFNCSSNLMAILDQNGFVFILDLLNEMYWQVPLSGFCSFIKFLDFSPRELLVCDENNSVLFVNVDEGFAVRELKGHLYPVKFISSTNDKNHLMTSSLYETIIWDLDTNTQKHKLFLAKKIAIKLITFLPYSNNILACFQDDSLTVWSFNTFDCMHQFIPNDWRGHHLKSIAFTRDGKIMAIGGVDTYMTLFHMETWSLYKRIPLPIQISHVKYSTFLDNKILIIITASGEIYFLDIETAAMKSSNYYASPSTSHIYSVACSQDGRHTACSLYSGQILLFNTELLLHEKPCSRLKWKSPAQKKRQVGNQVKAELKEVNQKMSISLDINRLRPLLKQFAEYPAKFRPLVWKTILKIPHNLDAYKSLDSKPLHWAADKLDEKYPVQNSSLLKALKRLMSCLSHWNPLFSLITYLPEFVFPFVTLLRNEPCALFEIIVTIIVNYCQHWFQYFPFPPINTLALIENILADRDPGLLEHYYRIGLTSNVYAWLLLQSAFSEVLAESQWLVLWDHVLSNEPWFLLMTVVAFNIQCRNVILSMDKIELIENFFHSQNALDVHKLIKIAYELDSTVSSDVHPRQYYKQSVPLIQGPVYQPYEEYPKFVVDYQVRKLNDIREEEEKILKQEVDTLERKKTMETRMKNYLSEEIHAARMQELEDVYKTVLREEEERVYREKLKLSKLKSELRKQEVDMMNATRAKIMKDKADRKHASLDRLLDDIEKKKNMEKIELDEIEEDAKQHFLELLVSKQEMEREIDNLYQTKCKLGVSETDVLEQQQEEVRGKLNELHSTLSNQSKSRSLHLAPLAVSMMDDLAQRIELEIAHELSAKQHKLENSQKQIEILNLETETVKLEKELDELLTTVVNKRADENRNNLEFIRQTRVKCGEQEKETSKTAASSVLPLRTPYPPVNATAVIVAALRQRQNMVKHVTPRY</sequence>
<dbReference type="PANTHER" id="PTHR19853">
    <property type="entry name" value="WD REPEAT CONTAINING PROTEIN 3 WDR3"/>
    <property type="match status" value="1"/>
</dbReference>
<dbReference type="AlphaFoldDB" id="A0A8D9E051"/>
<evidence type="ECO:0000256" key="9">
    <source>
        <dbReference type="ARBA" id="ARBA00023212"/>
    </source>
</evidence>
<feature type="coiled-coil region" evidence="12">
    <location>
        <begin position="878"/>
        <end position="914"/>
    </location>
</feature>
<keyword evidence="5" id="KW-0853">WD repeat</keyword>
<dbReference type="GO" id="GO:0036064">
    <property type="term" value="C:ciliary basal body"/>
    <property type="evidence" value="ECO:0007669"/>
    <property type="project" value="TreeGrafter"/>
</dbReference>
<dbReference type="Pfam" id="PF00566">
    <property type="entry name" value="RabGAP-TBC"/>
    <property type="match status" value="1"/>
</dbReference>
<comment type="subcellular location">
    <subcellularLocation>
        <location evidence="1">Cytoplasm</location>
        <location evidence="1">Cytoskeleton</location>
        <location evidence="1">Cilium basal body</location>
    </subcellularLocation>
    <subcellularLocation>
        <location evidence="2">Cytoplasm</location>
        <location evidence="2">Cytoskeleton</location>
        <location evidence="2">Microtubule organizing center</location>
        <location evidence="2">Centrosome</location>
        <location evidence="2">Centriolar satellite</location>
    </subcellularLocation>
</comment>
<dbReference type="Gene3D" id="1.10.472.80">
    <property type="entry name" value="Ypt/Rab-GAP domain of gyp1p, domain 3"/>
    <property type="match status" value="1"/>
</dbReference>
<evidence type="ECO:0000256" key="11">
    <source>
        <dbReference type="ARBA" id="ARBA00034464"/>
    </source>
</evidence>
<dbReference type="InterPro" id="IPR036322">
    <property type="entry name" value="WD40_repeat_dom_sf"/>
</dbReference>
<evidence type="ECO:0000256" key="5">
    <source>
        <dbReference type="ARBA" id="ARBA00022574"/>
    </source>
</evidence>
<dbReference type="InterPro" id="IPR035969">
    <property type="entry name" value="Rab-GAP_TBC_sf"/>
</dbReference>
<evidence type="ECO:0000256" key="4">
    <source>
        <dbReference type="ARBA" id="ARBA00022490"/>
    </source>
</evidence>
<keyword evidence="6" id="KW-0677">Repeat</keyword>
<reference evidence="14" key="1">
    <citation type="submission" date="2021-05" db="EMBL/GenBank/DDBJ databases">
        <authorList>
            <person name="Alioto T."/>
            <person name="Alioto T."/>
            <person name="Gomez Garrido J."/>
        </authorList>
    </citation>
    <scope>NUCLEOTIDE SEQUENCE</scope>
</reference>
<keyword evidence="7" id="KW-0970">Cilium biogenesis/degradation</keyword>
<evidence type="ECO:0000256" key="6">
    <source>
        <dbReference type="ARBA" id="ARBA00022737"/>
    </source>
</evidence>
<keyword evidence="4" id="KW-0963">Cytoplasm</keyword>
<feature type="domain" description="Rab-GAP TBC" evidence="13">
    <location>
        <begin position="396"/>
        <end position="571"/>
    </location>
</feature>